<proteinExistence type="predicted"/>
<dbReference type="eggNOG" id="COG5283">
    <property type="taxonomic scope" value="Bacteria"/>
</dbReference>
<feature type="domain" description="Tape measure protein N-terminal" evidence="2">
    <location>
        <begin position="288"/>
        <end position="473"/>
    </location>
</feature>
<dbReference type="RefSeq" id="WP_025021935.1">
    <property type="nucleotide sequence ID" value="NZ_AZGD01000006.1"/>
</dbReference>
<name>A0A0R1WR15_9LACO</name>
<dbReference type="NCBIfam" id="TIGR02675">
    <property type="entry name" value="tape_meas_nterm"/>
    <property type="match status" value="1"/>
</dbReference>
<evidence type="ECO:0000256" key="1">
    <source>
        <dbReference type="SAM" id="Coils"/>
    </source>
</evidence>
<evidence type="ECO:0000259" key="2">
    <source>
        <dbReference type="Pfam" id="PF20155"/>
    </source>
</evidence>
<dbReference type="PANTHER" id="PTHR37813:SF1">
    <property type="entry name" value="FELS-2 PROPHAGE PROTEIN"/>
    <property type="match status" value="1"/>
</dbReference>
<dbReference type="PATRIC" id="fig|1423755.3.peg.248"/>
<dbReference type="STRING" id="1423755.FC40_GL000232"/>
<dbReference type="EMBL" id="AZGD01000006">
    <property type="protein sequence ID" value="KRM20311.1"/>
    <property type="molecule type" value="Genomic_DNA"/>
</dbReference>
<dbReference type="InterPro" id="IPR013491">
    <property type="entry name" value="Tape_meas_N"/>
</dbReference>
<keyword evidence="4" id="KW-1185">Reference proteome</keyword>
<comment type="caution">
    <text evidence="3">The sequence shown here is derived from an EMBL/GenBank/DDBJ whole genome shotgun (WGS) entry which is preliminary data.</text>
</comment>
<gene>
    <name evidence="3" type="ORF">FC40_GL000232</name>
</gene>
<organism evidence="3 4">
    <name type="scientific">Ligilactobacillus hayakitensis DSM 18933 = JCM 14209</name>
    <dbReference type="NCBI Taxonomy" id="1423755"/>
    <lineage>
        <taxon>Bacteria</taxon>
        <taxon>Bacillati</taxon>
        <taxon>Bacillota</taxon>
        <taxon>Bacilli</taxon>
        <taxon>Lactobacillales</taxon>
        <taxon>Lactobacillaceae</taxon>
        <taxon>Ligilactobacillus</taxon>
    </lineage>
</organism>
<keyword evidence="1" id="KW-0175">Coiled coil</keyword>
<sequence>MKVQNEMATKITVDTVQAAKSISAFRNGISALTNSWKANEMAYRTAGDSLNALKSRYEGISNVIELQKQKIDELKNRQEGLDRTNKDQANTWLKLEKDIQTATRQLASYEAQQAKAKTSMNYYNSGLADLQKSYRTTQALSKSYVERLRAEGKEVEAKKAQLSGVKNALNSLNEQYQLQKKELESVASKTGMTSEAYMKQKTRLNETATAIAKAKNKFNELNNSLKEQPTTFFGKLKDQVLSFEKQTEKVDNRLSKFKEKMNNTFVAVTASNAIGTLTGSFSNLISESFKASDAMDKFKSTMQLGGFGSKEIQKVSKEVRKYADDTVYELNDVSNTTAQLAANGVKNYMKLTEAAGNLNAQAGGNAETFKSVAMVMTQTAGAGKLTTENWNQLADAMPGASGKLQEAMKKNGAYTGNFRDAMEKGQISAKEFNKAIMDLGSTDSAEKAAKNTATIEGAVGNLEAAVVSGIQNIIDTFGKSNFTNVINETTKNIENISTKIGNFFKENKEPIQGIVDSISIIFKTVGNAIWETFSNTIETIGKAFGVVGENSSKTNSTLKTIDSLLKKIASHKKAIDLLTKSLIGLWTVNKGRKILSNVIFKPKVDSKDAKRELTLVGRIARKTGISIKKALKWTAKISIKAAKAALSGLSKAASITGKAVKVAFNGMLSAAKKLALGFKAVFLSNPFGIAILAITALGVAFYELYKHNKKFKKFVDGLVKDAKKAFDNIVKFFKNLPKEISKVGKNITGFFSKGWKSIKDTTNKGIKNTQKSWNKFNKDVAKSANNMWKDTKKKFSDGWNSLKKNADNGKDKIVKSWNNLNNATLNVAKKMAKENPKQFKLGYNAIQSYTNTWKDFTSGHWDKLGGDINDTAKNIRKFTKNIFKDMYDWLNDKTGGRLGDMVNTFTDKFGQLKDIVGSAVKGVKHKTVDLVNGVVKPFNDMLGGLKNGINWVLDKVGAPQINASWAIPTVSYAKGTADVQGSNGTHQGGLALVNDGVGEHYREMFRLPNGKVGIFPKQRNMVVPLPKGSSVLNGEDTYKLTTMLGIPAYANGIGKFFKGVWNSAVDLVDEAEDILKKPAEFLKEVFEKHIGNLSAKGLAGDIVTNFPNKLASLAVDWVKKLFEDFEAGGDGNSPAGRMAKSEFAKIAKHAARLMHQKLSKRDIEHLYYQASTESGVDPAQNGGYDDHDGTGLPIGLFQYKLGTWKSWAVPGHANIHSALDQIMAVLNDSNWRNDFPPIGVKRGWGPSGHRMMAYGGRIDTNQLIEVAENNKPEYIIPTDPVKRPRAWQLMHELTSEFTKQDPGHSINRDNRDIKELNDKFDSLLAMFSQLLGLNSQQLKAIRESGFDKNKLYKQQAIDQKLINYQTF</sequence>
<dbReference type="CDD" id="cd13402">
    <property type="entry name" value="LT_TF-like"/>
    <property type="match status" value="1"/>
</dbReference>
<reference evidence="3 4" key="1">
    <citation type="journal article" date="2015" name="Genome Announc.">
        <title>Expanding the biotechnology potential of lactobacilli through comparative genomics of 213 strains and associated genera.</title>
        <authorList>
            <person name="Sun Z."/>
            <person name="Harris H.M."/>
            <person name="McCann A."/>
            <person name="Guo C."/>
            <person name="Argimon S."/>
            <person name="Zhang W."/>
            <person name="Yang X."/>
            <person name="Jeffery I.B."/>
            <person name="Cooney J.C."/>
            <person name="Kagawa T.F."/>
            <person name="Liu W."/>
            <person name="Song Y."/>
            <person name="Salvetti E."/>
            <person name="Wrobel A."/>
            <person name="Rasinkangas P."/>
            <person name="Parkhill J."/>
            <person name="Rea M.C."/>
            <person name="O'Sullivan O."/>
            <person name="Ritari J."/>
            <person name="Douillard F.P."/>
            <person name="Paul Ross R."/>
            <person name="Yang R."/>
            <person name="Briner A.E."/>
            <person name="Felis G.E."/>
            <person name="de Vos W.M."/>
            <person name="Barrangou R."/>
            <person name="Klaenhammer T.R."/>
            <person name="Caufield P.W."/>
            <person name="Cui Y."/>
            <person name="Zhang H."/>
            <person name="O'Toole P.W."/>
        </authorList>
    </citation>
    <scope>NUCLEOTIDE SEQUENCE [LARGE SCALE GENOMIC DNA]</scope>
    <source>
        <strain evidence="3 4">DSM 18933</strain>
    </source>
</reference>
<feature type="coiled-coil region" evidence="1">
    <location>
        <begin position="155"/>
        <end position="224"/>
    </location>
</feature>
<dbReference type="PANTHER" id="PTHR37813">
    <property type="entry name" value="FELS-2 PROPHAGE PROTEIN"/>
    <property type="match status" value="1"/>
</dbReference>
<feature type="coiled-coil region" evidence="1">
    <location>
        <begin position="57"/>
        <end position="119"/>
    </location>
</feature>
<accession>A0A0R1WR15</accession>
<evidence type="ECO:0000313" key="4">
    <source>
        <dbReference type="Proteomes" id="UP000051054"/>
    </source>
</evidence>
<dbReference type="Proteomes" id="UP000051054">
    <property type="component" value="Unassembled WGS sequence"/>
</dbReference>
<dbReference type="eggNOG" id="COG3941">
    <property type="taxonomic scope" value="Bacteria"/>
</dbReference>
<evidence type="ECO:0000313" key="3">
    <source>
        <dbReference type="EMBL" id="KRM20311.1"/>
    </source>
</evidence>
<dbReference type="eggNOG" id="COG3953">
    <property type="taxonomic scope" value="Bacteria"/>
</dbReference>
<protein>
    <submittedName>
        <fullName evidence="3">Tape measure domain protein</fullName>
    </submittedName>
</protein>
<dbReference type="Pfam" id="PF20155">
    <property type="entry name" value="TMP_3"/>
    <property type="match status" value="1"/>
</dbReference>